<evidence type="ECO:0000256" key="1">
    <source>
        <dbReference type="SAM" id="Coils"/>
    </source>
</evidence>
<protein>
    <submittedName>
        <fullName evidence="2">Uncharacterized protein</fullName>
    </submittedName>
</protein>
<organism evidence="2 3">
    <name type="scientific">Collimonas rhizosphaerae</name>
    <dbReference type="NCBI Taxonomy" id="3126357"/>
    <lineage>
        <taxon>Bacteria</taxon>
        <taxon>Pseudomonadati</taxon>
        <taxon>Pseudomonadota</taxon>
        <taxon>Betaproteobacteria</taxon>
        <taxon>Burkholderiales</taxon>
        <taxon>Oxalobacteraceae</taxon>
        <taxon>Collimonas</taxon>
    </lineage>
</organism>
<evidence type="ECO:0000313" key="2">
    <source>
        <dbReference type="EMBL" id="MEM4987240.1"/>
    </source>
</evidence>
<dbReference type="Proteomes" id="UP001495910">
    <property type="component" value="Unassembled WGS sequence"/>
</dbReference>
<accession>A0ABU9PTC6</accession>
<evidence type="ECO:0000313" key="3">
    <source>
        <dbReference type="Proteomes" id="UP001495910"/>
    </source>
</evidence>
<dbReference type="EMBL" id="JBANDC010000004">
    <property type="protein sequence ID" value="MEM4987240.1"/>
    <property type="molecule type" value="Genomic_DNA"/>
</dbReference>
<dbReference type="RefSeq" id="WP_342828859.1">
    <property type="nucleotide sequence ID" value="NZ_JBANDC010000004.1"/>
</dbReference>
<sequence length="457" mass="52754">MIAKKGTKRVWHFAHHNVIATQSCIETAIHAAAKQILLDANWINLPEKRITVSGRTKSGATHTKSKLLLEPRTVRFEYCRDEVWETNIRPDVIGYRGNRRLLVEMFFTHRVDEAKRHKLDELNLPSIEIDLSNLKHDADFEAVSQRVLHDVTEKEWLFYPREKQEQAALRNVLEREIAQLDLKHERQLSNQKRKQEARQREIEKKNKNIADANERYRTLPRLEKERLLRESLNITGVWPYYLNKASEQAAAVNELPRIWQAALFSRFVYGKSTAGQRLQVDTIQEWVIDRFGVIDNRRYDAQTAVKQFLGYLRACGFIAKSPYNPYEDTYYEVVHDALTPPSRKYPKEDMRGAAPSPIVVNSASFSSPAKVHSTSTRWLWRASWPSRADMLGAAGIHIEHSPHKELLRHAIEALSPQSRPHNPLDAAIQLESQGVPRDVTLDFFVSLGLVLKPPRSL</sequence>
<keyword evidence="3" id="KW-1185">Reference proteome</keyword>
<keyword evidence="1" id="KW-0175">Coiled coil</keyword>
<dbReference type="PROSITE" id="PS51257">
    <property type="entry name" value="PROKAR_LIPOPROTEIN"/>
    <property type="match status" value="1"/>
</dbReference>
<feature type="coiled-coil region" evidence="1">
    <location>
        <begin position="163"/>
        <end position="215"/>
    </location>
</feature>
<gene>
    <name evidence="2" type="ORF">V8G57_07535</name>
</gene>
<proteinExistence type="predicted"/>
<name>A0ABU9PTC6_9BURK</name>
<reference evidence="2 3" key="1">
    <citation type="submission" date="2024-02" db="EMBL/GenBank/DDBJ databases">
        <title>Draft genome sequence of Collimonas sp. strain H4R21, an effective mineral-weathering bacterial strain isolated from the beech rhizosphere.</title>
        <authorList>
            <person name="Morin E."/>
            <person name="Uroz S."/>
            <person name="Leveau J.H.J."/>
            <person name="Kumar R."/>
            <person name="Rey M.W."/>
            <person name="Pham J."/>
        </authorList>
    </citation>
    <scope>NUCLEOTIDE SEQUENCE [LARGE SCALE GENOMIC DNA]</scope>
    <source>
        <strain evidence="2 3">H4R21</strain>
    </source>
</reference>
<comment type="caution">
    <text evidence="2">The sequence shown here is derived from an EMBL/GenBank/DDBJ whole genome shotgun (WGS) entry which is preliminary data.</text>
</comment>